<dbReference type="HOGENOM" id="CLU_2374989_0_0_1"/>
<proteinExistence type="predicted"/>
<dbReference type="Proteomes" id="UP000008744">
    <property type="component" value="Unassembled WGS sequence"/>
</dbReference>
<keyword evidence="2" id="KW-1185">Reference proteome</keyword>
<protein>
    <submittedName>
        <fullName evidence="1">GL20570</fullName>
    </submittedName>
</protein>
<name>B4H194_DROPE</name>
<dbReference type="STRING" id="7234.B4H194"/>
<dbReference type="EMBL" id="CH479202">
    <property type="protein sequence ID" value="EDW30071.1"/>
    <property type="molecule type" value="Genomic_DNA"/>
</dbReference>
<reference evidence="1 2" key="1">
    <citation type="journal article" date="2007" name="Nature">
        <title>Evolution of genes and genomes on the Drosophila phylogeny.</title>
        <authorList>
            <consortium name="Drosophila 12 Genomes Consortium"/>
            <person name="Clark A.G."/>
            <person name="Eisen M.B."/>
            <person name="Smith D.R."/>
            <person name="Bergman C.M."/>
            <person name="Oliver B."/>
            <person name="Markow T.A."/>
            <person name="Kaufman T.C."/>
            <person name="Kellis M."/>
            <person name="Gelbart W."/>
            <person name="Iyer V.N."/>
            <person name="Pollard D.A."/>
            <person name="Sackton T.B."/>
            <person name="Larracuente A.M."/>
            <person name="Singh N.D."/>
            <person name="Abad J.P."/>
            <person name="Abt D.N."/>
            <person name="Adryan B."/>
            <person name="Aguade M."/>
            <person name="Akashi H."/>
            <person name="Anderson W.W."/>
            <person name="Aquadro C.F."/>
            <person name="Ardell D.H."/>
            <person name="Arguello R."/>
            <person name="Artieri C.G."/>
            <person name="Barbash D.A."/>
            <person name="Barker D."/>
            <person name="Barsanti P."/>
            <person name="Batterham P."/>
            <person name="Batzoglou S."/>
            <person name="Begun D."/>
            <person name="Bhutkar A."/>
            <person name="Blanco E."/>
            <person name="Bosak S.A."/>
            <person name="Bradley R.K."/>
            <person name="Brand A.D."/>
            <person name="Brent M.R."/>
            <person name="Brooks A.N."/>
            <person name="Brown R.H."/>
            <person name="Butlin R.K."/>
            <person name="Caggese C."/>
            <person name="Calvi B.R."/>
            <person name="Bernardo de Carvalho A."/>
            <person name="Caspi A."/>
            <person name="Castrezana S."/>
            <person name="Celniker S.E."/>
            <person name="Chang J.L."/>
            <person name="Chapple C."/>
            <person name="Chatterji S."/>
            <person name="Chinwalla A."/>
            <person name="Civetta A."/>
            <person name="Clifton S.W."/>
            <person name="Comeron J.M."/>
            <person name="Costello J.C."/>
            <person name="Coyne J.A."/>
            <person name="Daub J."/>
            <person name="David R.G."/>
            <person name="Delcher A.L."/>
            <person name="Delehaunty K."/>
            <person name="Do C.B."/>
            <person name="Ebling H."/>
            <person name="Edwards K."/>
            <person name="Eickbush T."/>
            <person name="Evans J.D."/>
            <person name="Filipski A."/>
            <person name="Findeiss S."/>
            <person name="Freyhult E."/>
            <person name="Fulton L."/>
            <person name="Fulton R."/>
            <person name="Garcia A.C."/>
            <person name="Gardiner A."/>
            <person name="Garfield D.A."/>
            <person name="Garvin B.E."/>
            <person name="Gibson G."/>
            <person name="Gilbert D."/>
            <person name="Gnerre S."/>
            <person name="Godfrey J."/>
            <person name="Good R."/>
            <person name="Gotea V."/>
            <person name="Gravely B."/>
            <person name="Greenberg A.J."/>
            <person name="Griffiths-Jones S."/>
            <person name="Gross S."/>
            <person name="Guigo R."/>
            <person name="Gustafson E.A."/>
            <person name="Haerty W."/>
            <person name="Hahn M.W."/>
            <person name="Halligan D.L."/>
            <person name="Halpern A.L."/>
            <person name="Halter G.M."/>
            <person name="Han M.V."/>
            <person name="Heger A."/>
            <person name="Hillier L."/>
            <person name="Hinrichs A.S."/>
            <person name="Holmes I."/>
            <person name="Hoskins R.A."/>
            <person name="Hubisz M.J."/>
            <person name="Hultmark D."/>
            <person name="Huntley M.A."/>
            <person name="Jaffe D.B."/>
            <person name="Jagadeeshan S."/>
            <person name="Jeck W.R."/>
            <person name="Johnson J."/>
            <person name="Jones C.D."/>
            <person name="Jordan W.C."/>
            <person name="Karpen G.H."/>
            <person name="Kataoka E."/>
            <person name="Keightley P.D."/>
            <person name="Kheradpour P."/>
            <person name="Kirkness E.F."/>
            <person name="Koerich L.B."/>
            <person name="Kristiansen K."/>
            <person name="Kudrna D."/>
            <person name="Kulathinal R.J."/>
            <person name="Kumar S."/>
            <person name="Kwok R."/>
            <person name="Lander E."/>
            <person name="Langley C.H."/>
            <person name="Lapoint R."/>
            <person name="Lazzaro B.P."/>
            <person name="Lee S.J."/>
            <person name="Levesque L."/>
            <person name="Li R."/>
            <person name="Lin C.F."/>
            <person name="Lin M.F."/>
            <person name="Lindblad-Toh K."/>
            <person name="Llopart A."/>
            <person name="Long M."/>
            <person name="Low L."/>
            <person name="Lozovsky E."/>
            <person name="Lu J."/>
            <person name="Luo M."/>
            <person name="Machado C.A."/>
            <person name="Makalowski W."/>
            <person name="Marzo M."/>
            <person name="Matsuda M."/>
            <person name="Matzkin L."/>
            <person name="McAllister B."/>
            <person name="McBride C.S."/>
            <person name="McKernan B."/>
            <person name="McKernan K."/>
            <person name="Mendez-Lago M."/>
            <person name="Minx P."/>
            <person name="Mollenhauer M.U."/>
            <person name="Montooth K."/>
            <person name="Mount S.M."/>
            <person name="Mu X."/>
            <person name="Myers E."/>
            <person name="Negre B."/>
            <person name="Newfeld S."/>
            <person name="Nielsen R."/>
            <person name="Noor M.A."/>
            <person name="O'Grady P."/>
            <person name="Pachter L."/>
            <person name="Papaceit M."/>
            <person name="Parisi M.J."/>
            <person name="Parisi M."/>
            <person name="Parts L."/>
            <person name="Pedersen J.S."/>
            <person name="Pesole G."/>
            <person name="Phillippy A.M."/>
            <person name="Ponting C.P."/>
            <person name="Pop M."/>
            <person name="Porcelli D."/>
            <person name="Powell J.R."/>
            <person name="Prohaska S."/>
            <person name="Pruitt K."/>
            <person name="Puig M."/>
            <person name="Quesneville H."/>
            <person name="Ram K.R."/>
            <person name="Rand D."/>
            <person name="Rasmussen M.D."/>
            <person name="Reed L.K."/>
            <person name="Reenan R."/>
            <person name="Reily A."/>
            <person name="Remington K.A."/>
            <person name="Rieger T.T."/>
            <person name="Ritchie M.G."/>
            <person name="Robin C."/>
            <person name="Rogers Y.H."/>
            <person name="Rohde C."/>
            <person name="Rozas J."/>
            <person name="Rubenfield M.J."/>
            <person name="Ruiz A."/>
            <person name="Russo S."/>
            <person name="Salzberg S.L."/>
            <person name="Sanchez-Gracia A."/>
            <person name="Saranga D.J."/>
            <person name="Sato H."/>
            <person name="Schaeffer S.W."/>
            <person name="Schatz M.C."/>
            <person name="Schlenke T."/>
            <person name="Schwartz R."/>
            <person name="Segarra C."/>
            <person name="Singh R.S."/>
            <person name="Sirot L."/>
            <person name="Sirota M."/>
            <person name="Sisneros N.B."/>
            <person name="Smith C.D."/>
            <person name="Smith T.F."/>
            <person name="Spieth J."/>
            <person name="Stage D.E."/>
            <person name="Stark A."/>
            <person name="Stephan W."/>
            <person name="Strausberg R.L."/>
            <person name="Strempel S."/>
            <person name="Sturgill D."/>
            <person name="Sutton G."/>
            <person name="Sutton G.G."/>
            <person name="Tao W."/>
            <person name="Teichmann S."/>
            <person name="Tobari Y.N."/>
            <person name="Tomimura Y."/>
            <person name="Tsolas J.M."/>
            <person name="Valente V.L."/>
            <person name="Venter E."/>
            <person name="Venter J.C."/>
            <person name="Vicario S."/>
            <person name="Vieira F.G."/>
            <person name="Vilella A.J."/>
            <person name="Villasante A."/>
            <person name="Walenz B."/>
            <person name="Wang J."/>
            <person name="Wasserman M."/>
            <person name="Watts T."/>
            <person name="Wilson D."/>
            <person name="Wilson R.K."/>
            <person name="Wing R.A."/>
            <person name="Wolfner M.F."/>
            <person name="Wong A."/>
            <person name="Wong G.K."/>
            <person name="Wu C.I."/>
            <person name="Wu G."/>
            <person name="Yamamoto D."/>
            <person name="Yang H.P."/>
            <person name="Yang S.P."/>
            <person name="Yorke J.A."/>
            <person name="Yoshida K."/>
            <person name="Zdobnov E."/>
            <person name="Zhang P."/>
            <person name="Zhang Y."/>
            <person name="Zimin A.V."/>
            <person name="Baldwin J."/>
            <person name="Abdouelleil A."/>
            <person name="Abdulkadir J."/>
            <person name="Abebe A."/>
            <person name="Abera B."/>
            <person name="Abreu J."/>
            <person name="Acer S.C."/>
            <person name="Aftuck L."/>
            <person name="Alexander A."/>
            <person name="An P."/>
            <person name="Anderson E."/>
            <person name="Anderson S."/>
            <person name="Arachi H."/>
            <person name="Azer M."/>
            <person name="Bachantsang P."/>
            <person name="Barry A."/>
            <person name="Bayul T."/>
            <person name="Berlin A."/>
            <person name="Bessette D."/>
            <person name="Bloom T."/>
            <person name="Blye J."/>
            <person name="Boguslavskiy L."/>
            <person name="Bonnet C."/>
            <person name="Boukhgalter B."/>
            <person name="Bourzgui I."/>
            <person name="Brown A."/>
            <person name="Cahill P."/>
            <person name="Channer S."/>
            <person name="Cheshatsang Y."/>
            <person name="Chuda L."/>
            <person name="Citroen M."/>
            <person name="Collymore A."/>
            <person name="Cooke P."/>
            <person name="Costello M."/>
            <person name="D'Aco K."/>
            <person name="Daza R."/>
            <person name="De Haan G."/>
            <person name="DeGray S."/>
            <person name="DeMaso C."/>
            <person name="Dhargay N."/>
            <person name="Dooley K."/>
            <person name="Dooley E."/>
            <person name="Doricent M."/>
            <person name="Dorje P."/>
            <person name="Dorjee K."/>
            <person name="Dupes A."/>
            <person name="Elong R."/>
            <person name="Falk J."/>
            <person name="Farina A."/>
            <person name="Faro S."/>
            <person name="Ferguson D."/>
            <person name="Fisher S."/>
            <person name="Foley C.D."/>
            <person name="Franke A."/>
            <person name="Friedrich D."/>
            <person name="Gadbois L."/>
            <person name="Gearin G."/>
            <person name="Gearin C.R."/>
            <person name="Giannoukos G."/>
            <person name="Goode T."/>
            <person name="Graham J."/>
            <person name="Grandbois E."/>
            <person name="Grewal S."/>
            <person name="Gyaltsen K."/>
            <person name="Hafez N."/>
            <person name="Hagos B."/>
            <person name="Hall J."/>
            <person name="Henson C."/>
            <person name="Hollinger A."/>
            <person name="Honan T."/>
            <person name="Huard M.D."/>
            <person name="Hughes L."/>
            <person name="Hurhula B."/>
            <person name="Husby M.E."/>
            <person name="Kamat A."/>
            <person name="Kanga B."/>
            <person name="Kashin S."/>
            <person name="Khazanovich D."/>
            <person name="Kisner P."/>
            <person name="Lance K."/>
            <person name="Lara M."/>
            <person name="Lee W."/>
            <person name="Lennon N."/>
            <person name="Letendre F."/>
            <person name="LeVine R."/>
            <person name="Lipovsky A."/>
            <person name="Liu X."/>
            <person name="Liu J."/>
            <person name="Liu S."/>
            <person name="Lokyitsang T."/>
            <person name="Lokyitsang Y."/>
            <person name="Lubonja R."/>
            <person name="Lui A."/>
            <person name="MacDonald P."/>
            <person name="Magnisalis V."/>
            <person name="Maru K."/>
            <person name="Matthews C."/>
            <person name="McCusker W."/>
            <person name="McDonough S."/>
            <person name="Mehta T."/>
            <person name="Meldrim J."/>
            <person name="Meneus L."/>
            <person name="Mihai O."/>
            <person name="Mihalev A."/>
            <person name="Mihova T."/>
            <person name="Mittelman R."/>
            <person name="Mlenga V."/>
            <person name="Montmayeur A."/>
            <person name="Mulrain L."/>
            <person name="Navidi A."/>
            <person name="Naylor J."/>
            <person name="Negash T."/>
            <person name="Nguyen T."/>
            <person name="Nguyen N."/>
            <person name="Nicol R."/>
            <person name="Norbu C."/>
            <person name="Norbu N."/>
            <person name="Novod N."/>
            <person name="O'Neill B."/>
            <person name="Osman S."/>
            <person name="Markiewicz E."/>
            <person name="Oyono O.L."/>
            <person name="Patti C."/>
            <person name="Phunkhang P."/>
            <person name="Pierre F."/>
            <person name="Priest M."/>
            <person name="Raghuraman S."/>
            <person name="Rege F."/>
            <person name="Reyes R."/>
            <person name="Rise C."/>
            <person name="Rogov P."/>
            <person name="Ross K."/>
            <person name="Ryan E."/>
            <person name="Settipalli S."/>
            <person name="Shea T."/>
            <person name="Sherpa N."/>
            <person name="Shi L."/>
            <person name="Shih D."/>
            <person name="Sparrow T."/>
            <person name="Spaulding J."/>
            <person name="Stalker J."/>
            <person name="Stange-Thomann N."/>
            <person name="Stavropoulos S."/>
            <person name="Stone C."/>
            <person name="Strader C."/>
            <person name="Tesfaye S."/>
            <person name="Thomson T."/>
            <person name="Thoulutsang Y."/>
            <person name="Thoulutsang D."/>
            <person name="Topham K."/>
            <person name="Topping I."/>
            <person name="Tsamla T."/>
            <person name="Vassiliev H."/>
            <person name="Vo A."/>
            <person name="Wangchuk T."/>
            <person name="Wangdi T."/>
            <person name="Weiand M."/>
            <person name="Wilkinson J."/>
            <person name="Wilson A."/>
            <person name="Yadav S."/>
            <person name="Young G."/>
            <person name="Yu Q."/>
            <person name="Zembek L."/>
            <person name="Zhong D."/>
            <person name="Zimmer A."/>
            <person name="Zwirko Z."/>
            <person name="Jaffe D.B."/>
            <person name="Alvarez P."/>
            <person name="Brockman W."/>
            <person name="Butler J."/>
            <person name="Chin C."/>
            <person name="Gnerre S."/>
            <person name="Grabherr M."/>
            <person name="Kleber M."/>
            <person name="Mauceli E."/>
            <person name="MacCallum I."/>
        </authorList>
    </citation>
    <scope>NUCLEOTIDE SEQUENCE [LARGE SCALE GENOMIC DNA]</scope>
    <source>
        <strain evidence="2">MSH-3 / Tucson 14011-0111.49</strain>
    </source>
</reference>
<sequence length="95" mass="10638">MTVTNRSVELPIKSISQLRDFDISPERKTLIYVNAFHTADSYFSVQEHLSLLQKQPAGSECDCRGILARDVAQLLPTRLRASSSSVHGYCHPTMC</sequence>
<evidence type="ECO:0000313" key="2">
    <source>
        <dbReference type="Proteomes" id="UP000008744"/>
    </source>
</evidence>
<evidence type="ECO:0000313" key="1">
    <source>
        <dbReference type="EMBL" id="EDW30071.1"/>
    </source>
</evidence>
<dbReference type="OrthoDB" id="199913at2759"/>
<dbReference type="AlphaFoldDB" id="B4H194"/>
<gene>
    <name evidence="1" type="primary">Dper\GL20570</name>
    <name evidence="1" type="ORF">Dper_GL20570</name>
</gene>
<organism evidence="2">
    <name type="scientific">Drosophila persimilis</name>
    <name type="common">Fruit fly</name>
    <dbReference type="NCBI Taxonomy" id="7234"/>
    <lineage>
        <taxon>Eukaryota</taxon>
        <taxon>Metazoa</taxon>
        <taxon>Ecdysozoa</taxon>
        <taxon>Arthropoda</taxon>
        <taxon>Hexapoda</taxon>
        <taxon>Insecta</taxon>
        <taxon>Pterygota</taxon>
        <taxon>Neoptera</taxon>
        <taxon>Endopterygota</taxon>
        <taxon>Diptera</taxon>
        <taxon>Brachycera</taxon>
        <taxon>Muscomorpha</taxon>
        <taxon>Ephydroidea</taxon>
        <taxon>Drosophilidae</taxon>
        <taxon>Drosophila</taxon>
        <taxon>Sophophora</taxon>
    </lineage>
</organism>
<accession>B4H194</accession>